<comment type="caution">
    <text evidence="1">The sequence shown here is derived from an EMBL/GenBank/DDBJ whole genome shotgun (WGS) entry which is preliminary data.</text>
</comment>
<dbReference type="Proteomes" id="UP000037685">
    <property type="component" value="Unassembled WGS sequence"/>
</dbReference>
<name>A0A0M9AHX9_THEAQ</name>
<evidence type="ECO:0000313" key="1">
    <source>
        <dbReference type="EMBL" id="KOX91215.1"/>
    </source>
</evidence>
<protein>
    <submittedName>
        <fullName evidence="1">Uncharacterized protein</fullName>
    </submittedName>
</protein>
<reference evidence="1 2" key="1">
    <citation type="submission" date="2015-07" db="EMBL/GenBank/DDBJ databases">
        <authorList>
            <person name="Noorani M."/>
        </authorList>
    </citation>
    <scope>NUCLEOTIDE SEQUENCE [LARGE SCALE GENOMIC DNA]</scope>
    <source>
        <strain evidence="2">ATCC 25104 / DSM 625 / JCM 10724 / NBRC 103206 / NCIMB 11243 / YT-1</strain>
    </source>
</reference>
<organism evidence="1 2">
    <name type="scientific">Thermus aquaticus</name>
    <dbReference type="NCBI Taxonomy" id="271"/>
    <lineage>
        <taxon>Bacteria</taxon>
        <taxon>Thermotogati</taxon>
        <taxon>Deinococcota</taxon>
        <taxon>Deinococci</taxon>
        <taxon>Thermales</taxon>
        <taxon>Thermaceae</taxon>
        <taxon>Thermus</taxon>
    </lineage>
</organism>
<proteinExistence type="predicted"/>
<dbReference type="EMBL" id="LHCI01000092">
    <property type="protein sequence ID" value="KOX91215.1"/>
    <property type="molecule type" value="Genomic_DNA"/>
</dbReference>
<gene>
    <name evidence="1" type="ORF">BVI061214_00071</name>
</gene>
<dbReference type="AlphaFoldDB" id="A0A0M9AHX9"/>
<evidence type="ECO:0000313" key="2">
    <source>
        <dbReference type="Proteomes" id="UP000037685"/>
    </source>
</evidence>
<dbReference type="PATRIC" id="fig|271.14.peg.140"/>
<accession>A0A0M9AHX9</accession>
<sequence>MRSYLWARAYLKAVLLLLLLGKPVPEGPEAVLKEIP</sequence>